<organism evidence="1 2">
    <name type="scientific">Psophocarpus tetragonolobus</name>
    <name type="common">Winged bean</name>
    <name type="synonym">Dolichos tetragonolobus</name>
    <dbReference type="NCBI Taxonomy" id="3891"/>
    <lineage>
        <taxon>Eukaryota</taxon>
        <taxon>Viridiplantae</taxon>
        <taxon>Streptophyta</taxon>
        <taxon>Embryophyta</taxon>
        <taxon>Tracheophyta</taxon>
        <taxon>Spermatophyta</taxon>
        <taxon>Magnoliopsida</taxon>
        <taxon>eudicotyledons</taxon>
        <taxon>Gunneridae</taxon>
        <taxon>Pentapetalae</taxon>
        <taxon>rosids</taxon>
        <taxon>fabids</taxon>
        <taxon>Fabales</taxon>
        <taxon>Fabaceae</taxon>
        <taxon>Papilionoideae</taxon>
        <taxon>50 kb inversion clade</taxon>
        <taxon>NPAAA clade</taxon>
        <taxon>indigoferoid/millettioid clade</taxon>
        <taxon>Phaseoleae</taxon>
        <taxon>Psophocarpus</taxon>
    </lineage>
</organism>
<reference evidence="1 2" key="1">
    <citation type="submission" date="2024-01" db="EMBL/GenBank/DDBJ databases">
        <title>The genomes of 5 underutilized Papilionoideae crops provide insights into root nodulation and disease resistanc.</title>
        <authorList>
            <person name="Jiang F."/>
        </authorList>
    </citation>
    <scope>NUCLEOTIDE SEQUENCE [LARGE SCALE GENOMIC DNA]</scope>
    <source>
        <strain evidence="1">DUOXIRENSHENG_FW03</strain>
        <tissue evidence="1">Leaves</tissue>
    </source>
</reference>
<comment type="caution">
    <text evidence="1">The sequence shown here is derived from an EMBL/GenBank/DDBJ whole genome shotgun (WGS) entry which is preliminary data.</text>
</comment>
<protein>
    <submittedName>
        <fullName evidence="1">Uncharacterized protein</fullName>
    </submittedName>
</protein>
<dbReference type="AlphaFoldDB" id="A0AAN9SWT1"/>
<dbReference type="Proteomes" id="UP001386955">
    <property type="component" value="Unassembled WGS sequence"/>
</dbReference>
<evidence type="ECO:0000313" key="1">
    <source>
        <dbReference type="EMBL" id="KAK7407042.1"/>
    </source>
</evidence>
<name>A0AAN9SWT1_PSOTE</name>
<proteinExistence type="predicted"/>
<sequence>MVLKYTLNGRSETLGCPRKCHGAHVSSHLFEQGRELSGQRSWSTSHLLPKELGWLLLKLPKLLAVRDRLLEYIYAPEASGRFELTLHNIYANALGKAILHG</sequence>
<accession>A0AAN9SWT1</accession>
<keyword evidence="2" id="KW-1185">Reference proteome</keyword>
<evidence type="ECO:0000313" key="2">
    <source>
        <dbReference type="Proteomes" id="UP001386955"/>
    </source>
</evidence>
<dbReference type="EMBL" id="JAYMYS010000002">
    <property type="protein sequence ID" value="KAK7407042.1"/>
    <property type="molecule type" value="Genomic_DNA"/>
</dbReference>
<gene>
    <name evidence="1" type="ORF">VNO78_08682</name>
</gene>